<comment type="caution">
    <text evidence="3">The sequence shown here is derived from an EMBL/GenBank/DDBJ whole genome shotgun (WGS) entry which is preliminary data.</text>
</comment>
<evidence type="ECO:0000313" key="3">
    <source>
        <dbReference type="EMBL" id="KAK7728271.1"/>
    </source>
</evidence>
<dbReference type="PANTHER" id="PTHR46411:SF3">
    <property type="entry name" value="AAA+ ATPASE DOMAIN-CONTAINING PROTEIN"/>
    <property type="match status" value="1"/>
</dbReference>
<feature type="region of interest" description="Disordered" evidence="1">
    <location>
        <begin position="828"/>
        <end position="851"/>
    </location>
</feature>
<dbReference type="Proteomes" id="UP001430848">
    <property type="component" value="Unassembled WGS sequence"/>
</dbReference>
<sequence length="941" mass="108203">MTLLGKLEARVKKDKKDGSVEEGDDPGGTAVEDLSQENMISSVKECDWEHFINRFSPDEPLHAIEVLIAGPQLENSMASEAAKRLKIVGTFEPPKSQISSQIRRVGFSSGSIHRVRIQSKRLLDFFGETTGHTWESKPHTFVRPFQYLLQNHDKFKQSIQHLESDRDRANSNQNGGSIDLKLLDDLRCYIKFVEERLLPQYTALHETSTSTRKGTKIHFDDIGCLFKPGDLVYVPHKALSKSVQEDIDNLDLAGRMKESPQEKSTHQKIWRFYSGKTIRKQEVNEDDKDEFVAKLYYLEYDGATYGAVGCSFNMSRFAGEKDVNELAIYPLRFCVDWRKTLDHHIEQRRLVVDNIDGWHMALEGWSLITDPMGIPVIDNKKSWAAQLRQARPEYIQGQVIVDFREACNSDPQYAEFFLDLEPKAHSRKASRTMQYYSPHKITTWSDFKRQKVVRYSNDILVVSNRCYPMAEYDEYLKTDPYVRETTRPRQTPKGDDIALVVLRVFVYALRKRKFVPVDGRLLTRIPLETGAFDQLQLPTEHKHIIQAAVQSHLRRQLIERKIEKQGNIQAQSQDFIPGKGRGLLIMMHGEPGVGKTATAEAVAQVTGRPLFPISCSDLPINWDFEESLDEIFRLAHLWDCVLLMDEADVILSTRSTYMGSSNAHVSIFLKKLEYYKGILMLTTNRIGKLDPAMSSRIHIILHYKRLGPTEIERIFRTNIKRLQESEQQQEEASGERPLFIVEADVMKFAFEHCNKHPKGKGAWNGRQIRNAFLVAAALARQEAEQPGLDASSGFQPQLRSSHFQQVEKLIEEYHSFRAHILGGDDSRRARLNEERDDDYEGETSYVYSDGDGGRGASIVNRIRHVQAQVYPDQHMDTNRNMSLAGRRQQRQPEFRQPTHWPQTSRPMDYVQEQPLRQQIPTNLSSPVNSIAPYQTPNLEQW</sequence>
<dbReference type="Pfam" id="PF00004">
    <property type="entry name" value="AAA"/>
    <property type="match status" value="1"/>
</dbReference>
<dbReference type="InterPro" id="IPR054289">
    <property type="entry name" value="DUF7025"/>
</dbReference>
<evidence type="ECO:0000313" key="4">
    <source>
        <dbReference type="Proteomes" id="UP001430848"/>
    </source>
</evidence>
<dbReference type="SMART" id="SM00382">
    <property type="entry name" value="AAA"/>
    <property type="match status" value="1"/>
</dbReference>
<dbReference type="EMBL" id="JAKNSF020000034">
    <property type="protein sequence ID" value="KAK7728271.1"/>
    <property type="molecule type" value="Genomic_DNA"/>
</dbReference>
<feature type="region of interest" description="Disordered" evidence="1">
    <location>
        <begin position="884"/>
        <end position="905"/>
    </location>
</feature>
<evidence type="ECO:0000259" key="2">
    <source>
        <dbReference type="SMART" id="SM00382"/>
    </source>
</evidence>
<dbReference type="InterPro" id="IPR003959">
    <property type="entry name" value="ATPase_AAA_core"/>
</dbReference>
<gene>
    <name evidence="3" type="ORF">SLS63_006719</name>
</gene>
<dbReference type="CDD" id="cd19481">
    <property type="entry name" value="RecA-like_protease"/>
    <property type="match status" value="1"/>
</dbReference>
<protein>
    <recommendedName>
        <fullName evidence="2">AAA+ ATPase domain-containing protein</fullName>
    </recommendedName>
</protein>
<accession>A0ABR1P7A6</accession>
<dbReference type="InterPro" id="IPR056599">
    <property type="entry name" value="AAA_lid_fung"/>
</dbReference>
<dbReference type="PANTHER" id="PTHR46411">
    <property type="entry name" value="FAMILY ATPASE, PUTATIVE-RELATED"/>
    <property type="match status" value="1"/>
</dbReference>
<dbReference type="Pfam" id="PF22942">
    <property type="entry name" value="DUF7025"/>
    <property type="match status" value="1"/>
</dbReference>
<proteinExistence type="predicted"/>
<evidence type="ECO:0000256" key="1">
    <source>
        <dbReference type="SAM" id="MobiDB-lite"/>
    </source>
</evidence>
<dbReference type="InterPro" id="IPR027417">
    <property type="entry name" value="P-loop_NTPase"/>
</dbReference>
<dbReference type="Gene3D" id="3.40.50.300">
    <property type="entry name" value="P-loop containing nucleotide triphosphate hydrolases"/>
    <property type="match status" value="1"/>
</dbReference>
<feature type="domain" description="AAA+ ATPase" evidence="2">
    <location>
        <begin position="581"/>
        <end position="707"/>
    </location>
</feature>
<name>A0ABR1P7A6_DIAER</name>
<organism evidence="3 4">
    <name type="scientific">Diaporthe eres</name>
    <name type="common">Phomopsis oblonga</name>
    <dbReference type="NCBI Taxonomy" id="83184"/>
    <lineage>
        <taxon>Eukaryota</taxon>
        <taxon>Fungi</taxon>
        <taxon>Dikarya</taxon>
        <taxon>Ascomycota</taxon>
        <taxon>Pezizomycotina</taxon>
        <taxon>Sordariomycetes</taxon>
        <taxon>Sordariomycetidae</taxon>
        <taxon>Diaporthales</taxon>
        <taxon>Diaporthaceae</taxon>
        <taxon>Diaporthe</taxon>
        <taxon>Diaporthe eres species complex</taxon>
    </lineage>
</organism>
<dbReference type="InterPro" id="IPR003593">
    <property type="entry name" value="AAA+_ATPase"/>
</dbReference>
<dbReference type="Pfam" id="PF23232">
    <property type="entry name" value="AAA_lid_13"/>
    <property type="match status" value="1"/>
</dbReference>
<reference evidence="3 4" key="1">
    <citation type="submission" date="2024-02" db="EMBL/GenBank/DDBJ databases">
        <title>De novo assembly and annotation of 12 fungi associated with fruit tree decline syndrome in Ontario, Canada.</title>
        <authorList>
            <person name="Sulman M."/>
            <person name="Ellouze W."/>
            <person name="Ilyukhin E."/>
        </authorList>
    </citation>
    <scope>NUCLEOTIDE SEQUENCE [LARGE SCALE GENOMIC DNA]</scope>
    <source>
        <strain evidence="3 4">M169</strain>
    </source>
</reference>
<dbReference type="SUPFAM" id="SSF52540">
    <property type="entry name" value="P-loop containing nucleoside triphosphate hydrolases"/>
    <property type="match status" value="1"/>
</dbReference>
<feature type="region of interest" description="Disordered" evidence="1">
    <location>
        <begin position="12"/>
        <end position="32"/>
    </location>
</feature>
<feature type="region of interest" description="Disordered" evidence="1">
    <location>
        <begin position="918"/>
        <end position="941"/>
    </location>
</feature>
<keyword evidence="4" id="KW-1185">Reference proteome</keyword>